<feature type="transmembrane region" description="Helical" evidence="1">
    <location>
        <begin position="77"/>
        <end position="98"/>
    </location>
</feature>
<evidence type="ECO:0000313" key="2">
    <source>
        <dbReference type="EMBL" id="GAA3933605.1"/>
    </source>
</evidence>
<feature type="transmembrane region" description="Helical" evidence="1">
    <location>
        <begin position="6"/>
        <end position="23"/>
    </location>
</feature>
<protein>
    <recommendedName>
        <fullName evidence="4">DUF304 domain-containing protein</fullName>
    </recommendedName>
</protein>
<sequence>MTGFAVKAVIVLIAIALLGVLIARFFRRVTPVRAATRRQRMPLLVVLIGAVLIVAGLILGLAVFTARYTPQLLPARIASVAVFVVGVVLLIAFRNWYLEVGTDAVRFRTVLGREKRIVYRDIASVRTVQVGGRPKVIVRGRDGVTLRVDRGRYQLAPLLAAAGDISP</sequence>
<dbReference type="Proteomes" id="UP001501591">
    <property type="component" value="Unassembled WGS sequence"/>
</dbReference>
<evidence type="ECO:0000256" key="1">
    <source>
        <dbReference type="SAM" id="Phobius"/>
    </source>
</evidence>
<reference evidence="3" key="1">
    <citation type="journal article" date="2019" name="Int. J. Syst. Evol. Microbiol.">
        <title>The Global Catalogue of Microorganisms (GCM) 10K type strain sequencing project: providing services to taxonomists for standard genome sequencing and annotation.</title>
        <authorList>
            <consortium name="The Broad Institute Genomics Platform"/>
            <consortium name="The Broad Institute Genome Sequencing Center for Infectious Disease"/>
            <person name="Wu L."/>
            <person name="Ma J."/>
        </authorList>
    </citation>
    <scope>NUCLEOTIDE SEQUENCE [LARGE SCALE GENOMIC DNA]</scope>
    <source>
        <strain evidence="3">JCM 17024</strain>
    </source>
</reference>
<keyword evidence="1" id="KW-1133">Transmembrane helix</keyword>
<feature type="transmembrane region" description="Helical" evidence="1">
    <location>
        <begin position="43"/>
        <end position="65"/>
    </location>
</feature>
<dbReference type="RefSeq" id="WP_344818441.1">
    <property type="nucleotide sequence ID" value="NZ_BAABCP010000001.1"/>
</dbReference>
<gene>
    <name evidence="2" type="ORF">GCM10022383_10190</name>
</gene>
<evidence type="ECO:0008006" key="4">
    <source>
        <dbReference type="Google" id="ProtNLM"/>
    </source>
</evidence>
<name>A0ABP7MZR1_9MICO</name>
<dbReference type="EMBL" id="BAABCP010000001">
    <property type="protein sequence ID" value="GAA3933605.1"/>
    <property type="molecule type" value="Genomic_DNA"/>
</dbReference>
<keyword evidence="3" id="KW-1185">Reference proteome</keyword>
<accession>A0ABP7MZR1</accession>
<keyword evidence="1" id="KW-0812">Transmembrane</keyword>
<proteinExistence type="predicted"/>
<keyword evidence="1" id="KW-0472">Membrane</keyword>
<comment type="caution">
    <text evidence="2">The sequence shown here is derived from an EMBL/GenBank/DDBJ whole genome shotgun (WGS) entry which is preliminary data.</text>
</comment>
<evidence type="ECO:0000313" key="3">
    <source>
        <dbReference type="Proteomes" id="UP001501591"/>
    </source>
</evidence>
<organism evidence="2 3">
    <name type="scientific">Microbacterium soli</name>
    <dbReference type="NCBI Taxonomy" id="446075"/>
    <lineage>
        <taxon>Bacteria</taxon>
        <taxon>Bacillati</taxon>
        <taxon>Actinomycetota</taxon>
        <taxon>Actinomycetes</taxon>
        <taxon>Micrococcales</taxon>
        <taxon>Microbacteriaceae</taxon>
        <taxon>Microbacterium</taxon>
    </lineage>
</organism>